<protein>
    <submittedName>
        <fullName evidence="8">RNA polymerase sigma factor YlaC</fullName>
    </submittedName>
</protein>
<accession>A0A098EI37</accession>
<dbReference type="OrthoDB" id="9795666at2"/>
<dbReference type="AlphaFoldDB" id="A0A098EI37"/>
<dbReference type="PANTHER" id="PTHR43133">
    <property type="entry name" value="RNA POLYMERASE ECF-TYPE SIGMA FACTO"/>
    <property type="match status" value="1"/>
</dbReference>
<dbReference type="PANTHER" id="PTHR43133:SF52">
    <property type="entry name" value="ECF RNA POLYMERASE SIGMA FACTOR SIGL"/>
    <property type="match status" value="1"/>
</dbReference>
<dbReference type="InterPro" id="IPR007627">
    <property type="entry name" value="RNA_pol_sigma70_r2"/>
</dbReference>
<dbReference type="Gene3D" id="1.10.1740.10">
    <property type="match status" value="1"/>
</dbReference>
<evidence type="ECO:0000256" key="3">
    <source>
        <dbReference type="ARBA" id="ARBA00023082"/>
    </source>
</evidence>
<dbReference type="Proteomes" id="UP000043699">
    <property type="component" value="Unassembled WGS sequence"/>
</dbReference>
<dbReference type="EMBL" id="CCXS01000001">
    <property type="protein sequence ID" value="CEG21460.1"/>
    <property type="molecule type" value="Genomic_DNA"/>
</dbReference>
<dbReference type="SUPFAM" id="SSF88659">
    <property type="entry name" value="Sigma3 and sigma4 domains of RNA polymerase sigma factors"/>
    <property type="match status" value="1"/>
</dbReference>
<dbReference type="GO" id="GO:0003677">
    <property type="term" value="F:DNA binding"/>
    <property type="evidence" value="ECO:0007669"/>
    <property type="project" value="UniProtKB-KW"/>
</dbReference>
<dbReference type="InterPro" id="IPR013249">
    <property type="entry name" value="RNA_pol_sigma70_r4_t2"/>
</dbReference>
<reference evidence="8 9" key="1">
    <citation type="submission" date="2014-09" db="EMBL/GenBank/DDBJ databases">
        <authorList>
            <person name="Urmite Genomes Urmite Genomes"/>
        </authorList>
    </citation>
    <scope>NUCLEOTIDE SEQUENCE [LARGE SCALE GENOMIC DNA]</scope>
    <source>
        <strain evidence="8 9">ES2</strain>
    </source>
</reference>
<sequence length="164" mass="19902">MDFEEIYRRYFKEVFLYIRSFSRNEKVAEEMTQETFFKTLKTIERFDGSQDIRAWLFAIAKNTYFSHYKNQKRQTDLEGIEEPSTGIHIVKHLMDKDDAFIVHQFLHTMEEPYKEVFSLRTFGELPFEKIGILFGKSAGWARVTFHRARKQIRKYMEEMDRERS</sequence>
<dbReference type="STRING" id="1499687.BN1080_00370"/>
<evidence type="ECO:0000256" key="1">
    <source>
        <dbReference type="ARBA" id="ARBA00010641"/>
    </source>
</evidence>
<keyword evidence="5" id="KW-0804">Transcription</keyword>
<feature type="domain" description="RNA polymerase sigma factor 70 region 4 type 2" evidence="7">
    <location>
        <begin position="101"/>
        <end position="152"/>
    </location>
</feature>
<dbReference type="Pfam" id="PF04542">
    <property type="entry name" value="Sigma70_r2"/>
    <property type="match status" value="1"/>
</dbReference>
<dbReference type="RefSeq" id="WP_052649964.1">
    <property type="nucleotide sequence ID" value="NZ_CCXS01000001.1"/>
</dbReference>
<dbReference type="SUPFAM" id="SSF88946">
    <property type="entry name" value="Sigma2 domain of RNA polymerase sigma factors"/>
    <property type="match status" value="1"/>
</dbReference>
<comment type="similarity">
    <text evidence="1">Belongs to the sigma-70 factor family. ECF subfamily.</text>
</comment>
<dbReference type="GO" id="GO:0016987">
    <property type="term" value="F:sigma factor activity"/>
    <property type="evidence" value="ECO:0007669"/>
    <property type="project" value="UniProtKB-KW"/>
</dbReference>
<dbReference type="Gene3D" id="1.10.10.10">
    <property type="entry name" value="Winged helix-like DNA-binding domain superfamily/Winged helix DNA-binding domain"/>
    <property type="match status" value="1"/>
</dbReference>
<keyword evidence="2" id="KW-0805">Transcription regulation</keyword>
<proteinExistence type="inferred from homology"/>
<feature type="domain" description="RNA polymerase sigma-70 region 2" evidence="6">
    <location>
        <begin position="6"/>
        <end position="73"/>
    </location>
</feature>
<evidence type="ECO:0000313" key="9">
    <source>
        <dbReference type="Proteomes" id="UP000043699"/>
    </source>
</evidence>
<dbReference type="Pfam" id="PF08281">
    <property type="entry name" value="Sigma70_r4_2"/>
    <property type="match status" value="1"/>
</dbReference>
<keyword evidence="9" id="KW-1185">Reference proteome</keyword>
<evidence type="ECO:0000256" key="5">
    <source>
        <dbReference type="ARBA" id="ARBA00023163"/>
    </source>
</evidence>
<evidence type="ECO:0000256" key="2">
    <source>
        <dbReference type="ARBA" id="ARBA00023015"/>
    </source>
</evidence>
<evidence type="ECO:0000313" key="8">
    <source>
        <dbReference type="EMBL" id="CEG21460.1"/>
    </source>
</evidence>
<name>A0A098EI37_9BACL</name>
<dbReference type="InterPro" id="IPR036388">
    <property type="entry name" value="WH-like_DNA-bd_sf"/>
</dbReference>
<evidence type="ECO:0000256" key="4">
    <source>
        <dbReference type="ARBA" id="ARBA00023125"/>
    </source>
</evidence>
<gene>
    <name evidence="8" type="primary">ylaC_2</name>
    <name evidence="8" type="ORF">BN1080_00370</name>
</gene>
<dbReference type="NCBIfam" id="TIGR02937">
    <property type="entry name" value="sigma70-ECF"/>
    <property type="match status" value="1"/>
</dbReference>
<evidence type="ECO:0000259" key="7">
    <source>
        <dbReference type="Pfam" id="PF08281"/>
    </source>
</evidence>
<dbReference type="InterPro" id="IPR013324">
    <property type="entry name" value="RNA_pol_sigma_r3/r4-like"/>
</dbReference>
<keyword evidence="3" id="KW-0731">Sigma factor</keyword>
<dbReference type="InterPro" id="IPR039425">
    <property type="entry name" value="RNA_pol_sigma-70-like"/>
</dbReference>
<keyword evidence="4" id="KW-0238">DNA-binding</keyword>
<organism evidence="8 9">
    <name type="scientific">Planococcus massiliensis</name>
    <dbReference type="NCBI Taxonomy" id="1499687"/>
    <lineage>
        <taxon>Bacteria</taxon>
        <taxon>Bacillati</taxon>
        <taxon>Bacillota</taxon>
        <taxon>Bacilli</taxon>
        <taxon>Bacillales</taxon>
        <taxon>Caryophanaceae</taxon>
        <taxon>Planococcus</taxon>
    </lineage>
</organism>
<dbReference type="InterPro" id="IPR014284">
    <property type="entry name" value="RNA_pol_sigma-70_dom"/>
</dbReference>
<evidence type="ECO:0000259" key="6">
    <source>
        <dbReference type="Pfam" id="PF04542"/>
    </source>
</evidence>
<dbReference type="GO" id="GO:0006352">
    <property type="term" value="P:DNA-templated transcription initiation"/>
    <property type="evidence" value="ECO:0007669"/>
    <property type="project" value="InterPro"/>
</dbReference>
<dbReference type="InterPro" id="IPR013325">
    <property type="entry name" value="RNA_pol_sigma_r2"/>
</dbReference>